<keyword evidence="2" id="KW-1185">Reference proteome</keyword>
<evidence type="ECO:0000313" key="1">
    <source>
        <dbReference type="EMBL" id="MXR40724.1"/>
    </source>
</evidence>
<proteinExistence type="predicted"/>
<dbReference type="Proteomes" id="UP000437065">
    <property type="component" value="Unassembled WGS sequence"/>
</dbReference>
<protein>
    <submittedName>
        <fullName evidence="1">Uncharacterized protein</fullName>
    </submittedName>
</protein>
<name>A0A6B0SP91_9EURY</name>
<reference evidence="1 2" key="1">
    <citation type="submission" date="2019-12" db="EMBL/GenBank/DDBJ databases">
        <title>Isolation and characterization of three novel carbon monoxide-oxidizing members of Halobacteria from salione crusts and soils.</title>
        <authorList>
            <person name="Myers M.R."/>
            <person name="King G.M."/>
        </authorList>
    </citation>
    <scope>NUCLEOTIDE SEQUENCE [LARGE SCALE GENOMIC DNA]</scope>
    <source>
        <strain evidence="1 2">WSA2</strain>
    </source>
</reference>
<evidence type="ECO:0000313" key="2">
    <source>
        <dbReference type="Proteomes" id="UP000437065"/>
    </source>
</evidence>
<organism evidence="1 2">
    <name type="scientific">Halobaculum saliterrae</name>
    <dbReference type="NCBI Taxonomy" id="2073113"/>
    <lineage>
        <taxon>Archaea</taxon>
        <taxon>Methanobacteriati</taxon>
        <taxon>Methanobacteriota</taxon>
        <taxon>Stenosarchaea group</taxon>
        <taxon>Halobacteria</taxon>
        <taxon>Halobacteriales</taxon>
        <taxon>Haloferacaceae</taxon>
        <taxon>Halobaculum</taxon>
    </lineage>
</organism>
<accession>A0A6B0SP91</accession>
<dbReference type="AlphaFoldDB" id="A0A6B0SP91"/>
<dbReference type="EMBL" id="WUUS01000003">
    <property type="protein sequence ID" value="MXR40724.1"/>
    <property type="molecule type" value="Genomic_DNA"/>
</dbReference>
<dbReference type="RefSeq" id="WP_159664138.1">
    <property type="nucleotide sequence ID" value="NZ_WUUS01000003.1"/>
</dbReference>
<gene>
    <name evidence="1" type="ORF">GRX01_05125</name>
</gene>
<sequence>MVDIAHHSDDPLRARDLSAVPVVEQILDPLALGVVLVVDDEQVFVFFSR</sequence>
<comment type="caution">
    <text evidence="1">The sequence shown here is derived from an EMBL/GenBank/DDBJ whole genome shotgun (WGS) entry which is preliminary data.</text>
</comment>